<evidence type="ECO:0000256" key="2">
    <source>
        <dbReference type="ARBA" id="ARBA00023015"/>
    </source>
</evidence>
<sequence length="364" mass="38841">MSVRKATIADVAQLAGVSTATAGRVLGGYGYSSEDKKARVLRAAEALGYQPNHLARSLITGRTRTIGVVTAGIQRQLYGAIIRGIADTAEREGFGVLIANSDEAPDEEMRAIRNLTARQVDGLIVAPCGDSSDAHLRRLDGQLPVVLLDREVAGLDVDSVAIDNVGAARDCVARLIAAGHEAIGLALDLPRTEARSAADFVTRPRSRALATDSMLHPGWQRFHGYLLAHEDAGLPVDLSLLAQVADRRAEAAERAALELLQAPRRPTALVAGSARMTRGIMSALLKTGHRIPDDLSFVGFDDLDWMSFVSPGYDAVAQPRRRMGETAAKMLIDRISGLAEAPRHLRLSPRQTTRGSVRAIAAGG</sequence>
<feature type="domain" description="HTH lacI-type" evidence="5">
    <location>
        <begin position="6"/>
        <end position="60"/>
    </location>
</feature>
<reference evidence="6 7" key="1">
    <citation type="submission" date="2018-04" db="EMBL/GenBank/DDBJ databases">
        <title>Genomic Encyclopedia of Archaeal and Bacterial Type Strains, Phase II (KMG-II): from individual species to whole genera.</title>
        <authorList>
            <person name="Goeker M."/>
        </authorList>
    </citation>
    <scope>NUCLEOTIDE SEQUENCE [LARGE SCALE GENOMIC DNA]</scope>
    <source>
        <strain evidence="6 7">DSM 29329</strain>
    </source>
</reference>
<dbReference type="SMART" id="SM00354">
    <property type="entry name" value="HTH_LACI"/>
    <property type="match status" value="1"/>
</dbReference>
<dbReference type="Gene3D" id="3.40.50.2300">
    <property type="match status" value="3"/>
</dbReference>
<keyword evidence="2" id="KW-0805">Transcription regulation</keyword>
<dbReference type="PROSITE" id="PS50932">
    <property type="entry name" value="HTH_LACI_2"/>
    <property type="match status" value="1"/>
</dbReference>
<comment type="caution">
    <text evidence="6">The sequence shown here is derived from an EMBL/GenBank/DDBJ whole genome shotgun (WGS) entry which is preliminary data.</text>
</comment>
<dbReference type="Pfam" id="PF00532">
    <property type="entry name" value="Peripla_BP_1"/>
    <property type="match status" value="1"/>
</dbReference>
<evidence type="ECO:0000256" key="3">
    <source>
        <dbReference type="ARBA" id="ARBA00023125"/>
    </source>
</evidence>
<dbReference type="CDD" id="cd01392">
    <property type="entry name" value="HTH_LacI"/>
    <property type="match status" value="1"/>
</dbReference>
<dbReference type="Pfam" id="PF00356">
    <property type="entry name" value="LacI"/>
    <property type="match status" value="1"/>
</dbReference>
<dbReference type="EMBL" id="QBKN01000024">
    <property type="protein sequence ID" value="PTX43801.1"/>
    <property type="molecule type" value="Genomic_DNA"/>
</dbReference>
<dbReference type="CDD" id="cd06267">
    <property type="entry name" value="PBP1_LacI_sugar_binding-like"/>
    <property type="match status" value="1"/>
</dbReference>
<dbReference type="GO" id="GO:0003700">
    <property type="term" value="F:DNA-binding transcription factor activity"/>
    <property type="evidence" value="ECO:0007669"/>
    <property type="project" value="TreeGrafter"/>
</dbReference>
<proteinExistence type="predicted"/>
<dbReference type="Proteomes" id="UP000244069">
    <property type="component" value="Unassembled WGS sequence"/>
</dbReference>
<protein>
    <submittedName>
        <fullName evidence="6">LacI family transcriptional regulator</fullName>
    </submittedName>
</protein>
<accession>A0A2T6AJ24</accession>
<dbReference type="InterPro" id="IPR028082">
    <property type="entry name" value="Peripla_BP_I"/>
</dbReference>
<gene>
    <name evidence="6" type="ORF">C8N44_12413</name>
</gene>
<evidence type="ECO:0000313" key="6">
    <source>
        <dbReference type="EMBL" id="PTX43801.1"/>
    </source>
</evidence>
<evidence type="ECO:0000313" key="7">
    <source>
        <dbReference type="Proteomes" id="UP000244069"/>
    </source>
</evidence>
<evidence type="ECO:0000259" key="5">
    <source>
        <dbReference type="PROSITE" id="PS50932"/>
    </source>
</evidence>
<evidence type="ECO:0000256" key="1">
    <source>
        <dbReference type="ARBA" id="ARBA00022491"/>
    </source>
</evidence>
<organism evidence="6 7">
    <name type="scientific">Allosediminivita pacifica</name>
    <dbReference type="NCBI Taxonomy" id="1267769"/>
    <lineage>
        <taxon>Bacteria</taxon>
        <taxon>Pseudomonadati</taxon>
        <taxon>Pseudomonadota</taxon>
        <taxon>Alphaproteobacteria</taxon>
        <taxon>Rhodobacterales</taxon>
        <taxon>Paracoccaceae</taxon>
        <taxon>Allosediminivita</taxon>
    </lineage>
</organism>
<dbReference type="SUPFAM" id="SSF53822">
    <property type="entry name" value="Periplasmic binding protein-like I"/>
    <property type="match status" value="1"/>
</dbReference>
<dbReference type="InterPro" id="IPR010982">
    <property type="entry name" value="Lambda_DNA-bd_dom_sf"/>
</dbReference>
<dbReference type="InterPro" id="IPR001761">
    <property type="entry name" value="Peripla_BP/Lac1_sug-bd_dom"/>
</dbReference>
<dbReference type="InterPro" id="IPR000843">
    <property type="entry name" value="HTH_LacI"/>
</dbReference>
<keyword evidence="7" id="KW-1185">Reference proteome</keyword>
<evidence type="ECO:0000256" key="4">
    <source>
        <dbReference type="ARBA" id="ARBA00023163"/>
    </source>
</evidence>
<dbReference type="PANTHER" id="PTHR30146:SF148">
    <property type="entry name" value="HTH-TYPE TRANSCRIPTIONAL REPRESSOR PURR-RELATED"/>
    <property type="match status" value="1"/>
</dbReference>
<dbReference type="OrthoDB" id="7811243at2"/>
<dbReference type="GO" id="GO:0000976">
    <property type="term" value="F:transcription cis-regulatory region binding"/>
    <property type="evidence" value="ECO:0007669"/>
    <property type="project" value="TreeGrafter"/>
</dbReference>
<dbReference type="SUPFAM" id="SSF47413">
    <property type="entry name" value="lambda repressor-like DNA-binding domains"/>
    <property type="match status" value="1"/>
</dbReference>
<dbReference type="RefSeq" id="WP_158274077.1">
    <property type="nucleotide sequence ID" value="NZ_QBKN01000024.1"/>
</dbReference>
<keyword evidence="4" id="KW-0804">Transcription</keyword>
<dbReference type="PANTHER" id="PTHR30146">
    <property type="entry name" value="LACI-RELATED TRANSCRIPTIONAL REPRESSOR"/>
    <property type="match status" value="1"/>
</dbReference>
<keyword evidence="3" id="KW-0238">DNA-binding</keyword>
<keyword evidence="1" id="KW-0678">Repressor</keyword>
<dbReference type="AlphaFoldDB" id="A0A2T6AJ24"/>
<dbReference type="PROSITE" id="PS00356">
    <property type="entry name" value="HTH_LACI_1"/>
    <property type="match status" value="1"/>
</dbReference>
<name>A0A2T6AJ24_9RHOB</name>
<dbReference type="Gene3D" id="1.10.260.40">
    <property type="entry name" value="lambda repressor-like DNA-binding domains"/>
    <property type="match status" value="1"/>
</dbReference>